<dbReference type="OrthoDB" id="10275288at2759"/>
<name>A0A428P1U5_9HYPO</name>
<evidence type="ECO:0000313" key="2">
    <source>
        <dbReference type="Proteomes" id="UP000288168"/>
    </source>
</evidence>
<protein>
    <submittedName>
        <fullName evidence="1">Uncharacterized protein</fullName>
    </submittedName>
</protein>
<reference evidence="1 2" key="1">
    <citation type="submission" date="2017-06" db="EMBL/GenBank/DDBJ databases">
        <title>Comparative genomic analysis of Ambrosia Fusariam Clade fungi.</title>
        <authorList>
            <person name="Stajich J.E."/>
            <person name="Carrillo J."/>
            <person name="Kijimoto T."/>
            <person name="Eskalen A."/>
            <person name="O'Donnell K."/>
            <person name="Kasson M."/>
        </authorList>
    </citation>
    <scope>NUCLEOTIDE SEQUENCE [LARGE SCALE GENOMIC DNA]</scope>
    <source>
        <strain evidence="1 2">NRRL62584</strain>
    </source>
</reference>
<gene>
    <name evidence="1" type="ORF">CEP54_013595</name>
</gene>
<accession>A0A428P1U5</accession>
<dbReference type="STRING" id="1325734.A0A428P1U5"/>
<sequence>MRNPYPRLTTEAVGPGVVSERDHAAIKPYVPYQGFFHDSARTALGPPVRMAFPSLDAATEPLGKFLVEMAIGRFDKQLDEGGSDITILKGGMRVLENPAFLRLAGLS</sequence>
<dbReference type="AlphaFoldDB" id="A0A428P1U5"/>
<dbReference type="EMBL" id="NKCI01000226">
    <property type="protein sequence ID" value="RSL46998.1"/>
    <property type="molecule type" value="Genomic_DNA"/>
</dbReference>
<comment type="caution">
    <text evidence="1">The sequence shown here is derived from an EMBL/GenBank/DDBJ whole genome shotgun (WGS) entry which is preliminary data.</text>
</comment>
<proteinExistence type="predicted"/>
<evidence type="ECO:0000313" key="1">
    <source>
        <dbReference type="EMBL" id="RSL46998.1"/>
    </source>
</evidence>
<organism evidence="1 2">
    <name type="scientific">Fusarium duplospermum</name>
    <dbReference type="NCBI Taxonomy" id="1325734"/>
    <lineage>
        <taxon>Eukaryota</taxon>
        <taxon>Fungi</taxon>
        <taxon>Dikarya</taxon>
        <taxon>Ascomycota</taxon>
        <taxon>Pezizomycotina</taxon>
        <taxon>Sordariomycetes</taxon>
        <taxon>Hypocreomycetidae</taxon>
        <taxon>Hypocreales</taxon>
        <taxon>Nectriaceae</taxon>
        <taxon>Fusarium</taxon>
        <taxon>Fusarium solani species complex</taxon>
    </lineage>
</organism>
<dbReference type="Proteomes" id="UP000288168">
    <property type="component" value="Unassembled WGS sequence"/>
</dbReference>
<keyword evidence="2" id="KW-1185">Reference proteome</keyword>